<proteinExistence type="predicted"/>
<dbReference type="GO" id="GO:0140359">
    <property type="term" value="F:ABC-type transporter activity"/>
    <property type="evidence" value="ECO:0007669"/>
    <property type="project" value="InterPro"/>
</dbReference>
<dbReference type="PANTHER" id="PTHR24221:SF654">
    <property type="entry name" value="ATP-BINDING CASSETTE SUB-FAMILY B MEMBER 6"/>
    <property type="match status" value="1"/>
</dbReference>
<evidence type="ECO:0000256" key="1">
    <source>
        <dbReference type="ARBA" id="ARBA00004651"/>
    </source>
</evidence>
<dbReference type="InterPro" id="IPR036640">
    <property type="entry name" value="ABC1_TM_sf"/>
</dbReference>
<keyword evidence="6 7" id="KW-0472">Membrane</keyword>
<feature type="transmembrane region" description="Helical" evidence="7">
    <location>
        <begin position="181"/>
        <end position="206"/>
    </location>
</feature>
<feature type="domain" description="ABC transmembrane type-1" evidence="9">
    <location>
        <begin position="37"/>
        <end position="329"/>
    </location>
</feature>
<protein>
    <submittedName>
        <fullName evidence="10">ABC transporter ATP-binding protein</fullName>
    </submittedName>
</protein>
<dbReference type="InterPro" id="IPR003439">
    <property type="entry name" value="ABC_transporter-like_ATP-bd"/>
</dbReference>
<keyword evidence="2 7" id="KW-0812">Transmembrane</keyword>
<comment type="caution">
    <text evidence="10">The sequence shown here is derived from an EMBL/GenBank/DDBJ whole genome shotgun (WGS) entry which is preliminary data.</text>
</comment>
<dbReference type="GO" id="GO:0034040">
    <property type="term" value="F:ATPase-coupled lipid transmembrane transporter activity"/>
    <property type="evidence" value="ECO:0007669"/>
    <property type="project" value="TreeGrafter"/>
</dbReference>
<dbReference type="InterPro" id="IPR003593">
    <property type="entry name" value="AAA+_ATPase"/>
</dbReference>
<accession>A0AAN5KRY2</accession>
<dbReference type="Proteomes" id="UP000861567">
    <property type="component" value="Unassembled WGS sequence"/>
</dbReference>
<dbReference type="GO" id="GO:0016887">
    <property type="term" value="F:ATP hydrolysis activity"/>
    <property type="evidence" value="ECO:0007669"/>
    <property type="project" value="InterPro"/>
</dbReference>
<reference evidence="10" key="2">
    <citation type="submission" date="2020-11" db="EMBL/GenBank/DDBJ databases">
        <authorList>
            <consortium name="NCBI Pathogen Detection Project"/>
        </authorList>
    </citation>
    <scope>NUCLEOTIDE SEQUENCE</scope>
    <source>
        <strain evidence="10">D3612</strain>
    </source>
</reference>
<feature type="domain" description="ABC transporter" evidence="8">
    <location>
        <begin position="368"/>
        <end position="600"/>
    </location>
</feature>
<evidence type="ECO:0000313" key="10">
    <source>
        <dbReference type="EMBL" id="HAT1596685.1"/>
    </source>
</evidence>
<organism evidence="10 11">
    <name type="scientific">Legionella pneumophila</name>
    <dbReference type="NCBI Taxonomy" id="446"/>
    <lineage>
        <taxon>Bacteria</taxon>
        <taxon>Pseudomonadati</taxon>
        <taxon>Pseudomonadota</taxon>
        <taxon>Gammaproteobacteria</taxon>
        <taxon>Legionellales</taxon>
        <taxon>Legionellaceae</taxon>
        <taxon>Legionella</taxon>
    </lineage>
</organism>
<evidence type="ECO:0000256" key="5">
    <source>
        <dbReference type="ARBA" id="ARBA00022989"/>
    </source>
</evidence>
<dbReference type="PANTHER" id="PTHR24221">
    <property type="entry name" value="ATP-BINDING CASSETTE SUB-FAMILY B"/>
    <property type="match status" value="1"/>
</dbReference>
<dbReference type="InterPro" id="IPR027417">
    <property type="entry name" value="P-loop_NTPase"/>
</dbReference>
<dbReference type="SUPFAM" id="SSF90123">
    <property type="entry name" value="ABC transporter transmembrane region"/>
    <property type="match status" value="1"/>
</dbReference>
<evidence type="ECO:0000313" key="11">
    <source>
        <dbReference type="Proteomes" id="UP000861567"/>
    </source>
</evidence>
<feature type="transmembrane region" description="Helical" evidence="7">
    <location>
        <begin position="151"/>
        <end position="175"/>
    </location>
</feature>
<dbReference type="Gene3D" id="3.40.50.300">
    <property type="entry name" value="P-loop containing nucleotide triphosphate hydrolases"/>
    <property type="match status" value="1"/>
</dbReference>
<dbReference type="GO" id="GO:0005886">
    <property type="term" value="C:plasma membrane"/>
    <property type="evidence" value="ECO:0007669"/>
    <property type="project" value="UniProtKB-SubCell"/>
</dbReference>
<dbReference type="PROSITE" id="PS50929">
    <property type="entry name" value="ABC_TM1F"/>
    <property type="match status" value="1"/>
</dbReference>
<dbReference type="PROSITE" id="PS50893">
    <property type="entry name" value="ABC_TRANSPORTER_2"/>
    <property type="match status" value="1"/>
</dbReference>
<sequence>MAEFYKKYAEKYKDFLDFIRFLYEYSPFQLVFSQAMVILSSFLGGVGVVSLVPMLSYSGWLAQNKSGSDLNWLSSLWQQLPMHDGQIPIAFVLSVYCLIICSVSMTNYLAELTKIKFMKNFERYCRESLIQNLVNARWEYLLKSKLKDSEYVLNVGLMKISALTTYTLSLFNNIIKNSVYLIVGLMLSTELTVISLITVISIAIFFKKSNSVGMGKQELNLSRSRQINLSNFLEGIKIAKIHELTHEYLKQERDISFKVMDNNIKFLSNQMKIKFGYTAIGAIAFTLIFLISISLLQISIPTLVVLLFVYNQIIRRISTMQQSLSYALNISPLFRNYLILKNDFLSNKESSNAIPFHTRVPLPKDILIKVKQISFSYGEKTILKNVSFDIHRNKITAIKGPSGVGKSTCVDLILGLLKPDDGSILFNQSVVPMDVEHATSKKKWVSYVPQNIFLFNDSIRNNITWLNNDVNEEKLWKVLALVDAENLVRSMPNGLNTMIGDRGVHLSGGERQKLAIARAILSSPTLLILDEATSALDPQSEAVIMQSLAALKQTITVILIAHRESTIDYADEIIDFGEFNLKEEYSLNFNVPEDSTVAMN</sequence>
<dbReference type="InterPro" id="IPR017871">
    <property type="entry name" value="ABC_transporter-like_CS"/>
</dbReference>
<dbReference type="SUPFAM" id="SSF52540">
    <property type="entry name" value="P-loop containing nucleoside triphosphate hydrolases"/>
    <property type="match status" value="1"/>
</dbReference>
<gene>
    <name evidence="10" type="ORF">I8Y58_001916</name>
</gene>
<evidence type="ECO:0000256" key="3">
    <source>
        <dbReference type="ARBA" id="ARBA00022741"/>
    </source>
</evidence>
<dbReference type="AlphaFoldDB" id="A0AAN5KRY2"/>
<dbReference type="Pfam" id="PF00005">
    <property type="entry name" value="ABC_tran"/>
    <property type="match status" value="1"/>
</dbReference>
<dbReference type="SMART" id="SM00382">
    <property type="entry name" value="AAA"/>
    <property type="match status" value="1"/>
</dbReference>
<reference evidence="10" key="1">
    <citation type="journal article" date="2018" name="Genome Biol.">
        <title>SKESA: strategic k-mer extension for scrupulous assemblies.</title>
        <authorList>
            <person name="Souvorov A."/>
            <person name="Agarwala R."/>
            <person name="Lipman D.J."/>
        </authorList>
    </citation>
    <scope>NUCLEOTIDE SEQUENCE</scope>
    <source>
        <strain evidence="10">D3612</strain>
    </source>
</reference>
<evidence type="ECO:0000259" key="9">
    <source>
        <dbReference type="PROSITE" id="PS50929"/>
    </source>
</evidence>
<feature type="transmembrane region" description="Helical" evidence="7">
    <location>
        <begin position="30"/>
        <end position="52"/>
    </location>
</feature>
<dbReference type="InterPro" id="IPR011527">
    <property type="entry name" value="ABC1_TM_dom"/>
</dbReference>
<evidence type="ECO:0000256" key="7">
    <source>
        <dbReference type="SAM" id="Phobius"/>
    </source>
</evidence>
<evidence type="ECO:0000256" key="2">
    <source>
        <dbReference type="ARBA" id="ARBA00022692"/>
    </source>
</evidence>
<dbReference type="EMBL" id="DACSEI010000018">
    <property type="protein sequence ID" value="HAT1596685.1"/>
    <property type="molecule type" value="Genomic_DNA"/>
</dbReference>
<dbReference type="GO" id="GO:0005524">
    <property type="term" value="F:ATP binding"/>
    <property type="evidence" value="ECO:0007669"/>
    <property type="project" value="UniProtKB-KW"/>
</dbReference>
<name>A0AAN5KRY2_LEGPN</name>
<evidence type="ECO:0000259" key="8">
    <source>
        <dbReference type="PROSITE" id="PS50893"/>
    </source>
</evidence>
<evidence type="ECO:0000256" key="4">
    <source>
        <dbReference type="ARBA" id="ARBA00022840"/>
    </source>
</evidence>
<comment type="subcellular location">
    <subcellularLocation>
        <location evidence="1">Cell membrane</location>
        <topology evidence="1">Multi-pass membrane protein</topology>
    </subcellularLocation>
</comment>
<feature type="transmembrane region" description="Helical" evidence="7">
    <location>
        <begin position="277"/>
        <end position="310"/>
    </location>
</feature>
<keyword evidence="5 7" id="KW-1133">Transmembrane helix</keyword>
<dbReference type="InterPro" id="IPR039421">
    <property type="entry name" value="Type_1_exporter"/>
</dbReference>
<keyword evidence="4 10" id="KW-0067">ATP-binding</keyword>
<keyword evidence="3" id="KW-0547">Nucleotide-binding</keyword>
<dbReference type="Gene3D" id="1.20.1560.10">
    <property type="entry name" value="ABC transporter type 1, transmembrane domain"/>
    <property type="match status" value="1"/>
</dbReference>
<evidence type="ECO:0000256" key="6">
    <source>
        <dbReference type="ARBA" id="ARBA00023136"/>
    </source>
</evidence>
<feature type="transmembrane region" description="Helical" evidence="7">
    <location>
        <begin position="87"/>
        <end position="110"/>
    </location>
</feature>
<dbReference type="PROSITE" id="PS00211">
    <property type="entry name" value="ABC_TRANSPORTER_1"/>
    <property type="match status" value="1"/>
</dbReference>